<keyword evidence="2" id="KW-1185">Reference proteome</keyword>
<protein>
    <submittedName>
        <fullName evidence="1">Uncharacterized protein</fullName>
    </submittedName>
</protein>
<evidence type="ECO:0000313" key="1">
    <source>
        <dbReference type="EMBL" id="OCH83591.1"/>
    </source>
</evidence>
<dbReference type="OrthoDB" id="3261690at2759"/>
<dbReference type="Proteomes" id="UP000250043">
    <property type="component" value="Unassembled WGS sequence"/>
</dbReference>
<feature type="non-terminal residue" evidence="1">
    <location>
        <position position="1"/>
    </location>
</feature>
<organism evidence="1 2">
    <name type="scientific">Obba rivulosa</name>
    <dbReference type="NCBI Taxonomy" id="1052685"/>
    <lineage>
        <taxon>Eukaryota</taxon>
        <taxon>Fungi</taxon>
        <taxon>Dikarya</taxon>
        <taxon>Basidiomycota</taxon>
        <taxon>Agaricomycotina</taxon>
        <taxon>Agaricomycetes</taxon>
        <taxon>Polyporales</taxon>
        <taxon>Gelatoporiaceae</taxon>
        <taxon>Obba</taxon>
    </lineage>
</organism>
<accession>A0A8E2DE65</accession>
<proteinExistence type="predicted"/>
<name>A0A8E2DE65_9APHY</name>
<evidence type="ECO:0000313" key="2">
    <source>
        <dbReference type="Proteomes" id="UP000250043"/>
    </source>
</evidence>
<gene>
    <name evidence="1" type="ORF">OBBRIDRAFT_742938</name>
</gene>
<sequence length="330" mass="38176">TYNVPYHHIPNVPLATVDNRHIVLIMFPSLVNLDHFAQKQPLTREQNEQLYEDCIRATVLELLPGEEGHWPHGYTAEMQRIRARDSRLRFGTQQIPSALAHDFGERLLVHIRQKTWGRAAFFFHQIRGVRGATQHDFDDRVDAMEGLLGIFNTSDIHVENWWVDVGYELQANGRVLWWRTDAHWRLLRYALKLDDLDAEIATRSSGFTKDLACQLTEVSGFRMEVNSRSRGNTGITYIQAYCTEKTPTYLLDGRFKSKQLDLVDVLTKPTTISTFMSDISDIWMQARERFPGYARIEARVPLAHSGTQIVDTTAETLQHCIVAFEMSQWW</sequence>
<dbReference type="AlphaFoldDB" id="A0A8E2DE65"/>
<dbReference type="EMBL" id="KV722959">
    <property type="protein sequence ID" value="OCH83591.1"/>
    <property type="molecule type" value="Genomic_DNA"/>
</dbReference>
<reference evidence="1 2" key="1">
    <citation type="submission" date="2016-07" db="EMBL/GenBank/DDBJ databases">
        <title>Draft genome of the white-rot fungus Obba rivulosa 3A-2.</title>
        <authorList>
            <consortium name="DOE Joint Genome Institute"/>
            <person name="Miettinen O."/>
            <person name="Riley R."/>
            <person name="Acob R."/>
            <person name="Barry K."/>
            <person name="Cullen D."/>
            <person name="De Vries R."/>
            <person name="Hainaut M."/>
            <person name="Hatakka A."/>
            <person name="Henrissat B."/>
            <person name="Hilden K."/>
            <person name="Kuo R."/>
            <person name="Labutti K."/>
            <person name="Lipzen A."/>
            <person name="Makela M.R."/>
            <person name="Sandor L."/>
            <person name="Spatafora J.W."/>
            <person name="Grigoriev I.V."/>
            <person name="Hibbett D.S."/>
        </authorList>
    </citation>
    <scope>NUCLEOTIDE SEQUENCE [LARGE SCALE GENOMIC DNA]</scope>
    <source>
        <strain evidence="1 2">3A-2</strain>
    </source>
</reference>